<feature type="transmembrane region" description="Helical" evidence="1">
    <location>
        <begin position="250"/>
        <end position="267"/>
    </location>
</feature>
<dbReference type="Pfam" id="PF05940">
    <property type="entry name" value="NnrS"/>
    <property type="match status" value="1"/>
</dbReference>
<dbReference type="AlphaFoldDB" id="A0A7X3LRV5"/>
<feature type="transmembrane region" description="Helical" evidence="1">
    <location>
        <begin position="69"/>
        <end position="89"/>
    </location>
</feature>
<dbReference type="Proteomes" id="UP000433101">
    <property type="component" value="Unassembled WGS sequence"/>
</dbReference>
<feature type="transmembrane region" description="Helical" evidence="1">
    <location>
        <begin position="340"/>
        <end position="359"/>
    </location>
</feature>
<dbReference type="RefSeq" id="WP_160774217.1">
    <property type="nucleotide sequence ID" value="NZ_WUMV01000002.1"/>
</dbReference>
<feature type="transmembrane region" description="Helical" evidence="1">
    <location>
        <begin position="152"/>
        <end position="170"/>
    </location>
</feature>
<protein>
    <submittedName>
        <fullName evidence="2">NnrS family protein</fullName>
    </submittedName>
</protein>
<accession>A0A7X3LRV5</accession>
<dbReference type="InterPro" id="IPR010266">
    <property type="entry name" value="NnrS"/>
</dbReference>
<keyword evidence="1" id="KW-0472">Membrane</keyword>
<comment type="caution">
    <text evidence="2">The sequence shown here is derived from an EMBL/GenBank/DDBJ whole genome shotgun (WGS) entry which is preliminary data.</text>
</comment>
<feature type="transmembrane region" description="Helical" evidence="1">
    <location>
        <begin position="96"/>
        <end position="116"/>
    </location>
</feature>
<feature type="transmembrane region" description="Helical" evidence="1">
    <location>
        <begin position="309"/>
        <end position="328"/>
    </location>
</feature>
<name>A0A7X3LRV5_9HYPH</name>
<feature type="transmembrane region" description="Helical" evidence="1">
    <location>
        <begin position="279"/>
        <end position="303"/>
    </location>
</feature>
<evidence type="ECO:0000256" key="1">
    <source>
        <dbReference type="SAM" id="Phobius"/>
    </source>
</evidence>
<keyword evidence="1" id="KW-0812">Transmembrane</keyword>
<organism evidence="2 3">
    <name type="scientific">Stappia sediminis</name>
    <dbReference type="NCBI Taxonomy" id="2692190"/>
    <lineage>
        <taxon>Bacteria</taxon>
        <taxon>Pseudomonadati</taxon>
        <taxon>Pseudomonadota</taxon>
        <taxon>Alphaproteobacteria</taxon>
        <taxon>Hyphomicrobiales</taxon>
        <taxon>Stappiaceae</taxon>
        <taxon>Stappia</taxon>
    </lineage>
</organism>
<keyword evidence="1" id="KW-1133">Transmembrane helix</keyword>
<feature type="transmembrane region" description="Helical" evidence="1">
    <location>
        <begin position="182"/>
        <end position="206"/>
    </location>
</feature>
<feature type="transmembrane region" description="Helical" evidence="1">
    <location>
        <begin position="122"/>
        <end position="140"/>
    </location>
</feature>
<evidence type="ECO:0000313" key="2">
    <source>
        <dbReference type="EMBL" id="MXN63949.1"/>
    </source>
</evidence>
<proteinExistence type="predicted"/>
<keyword evidence="3" id="KW-1185">Reference proteome</keyword>
<feature type="transmembrane region" description="Helical" evidence="1">
    <location>
        <begin position="226"/>
        <end position="244"/>
    </location>
</feature>
<evidence type="ECO:0000313" key="3">
    <source>
        <dbReference type="Proteomes" id="UP000433101"/>
    </source>
</evidence>
<sequence>MTYHSFSEKHSIPTLFTAGFRFYFLAAGAFALFAMVAWLFWLGVHAAGGSFAEPWTAVAPQLWHAHEMVYGYTVAVVAGFFLTAVPNWTGSPPARAMFVAGTGFVWIAGRLVIWFSAFLDPVFVALVDLAFVPLLGLKVGGNLLKKTQARNLIFLGLLSLLFAGNLLMHLEWMGVSGGDAMAGVRLGLLTTVAMIAIIGGRVVPGFTRNALNRSGYGGKLPVLRPVFDRIGIVSAILLALAAGLDAPSAVVGGLAAIAAISNGIRFAGWRFQATWREPILWSMHLAFFLLVAGYAALATSHFFGDPSEIGALHLLGVGAAGGMTLAIMTRAALGHTGRPLVVSTPIAVAYAAIALAAIVRACGPTLLPEHYYAVMFVSGGLWLTAFTLFLVVYLPVLAFSGDEKASN</sequence>
<dbReference type="EMBL" id="WUMV01000002">
    <property type="protein sequence ID" value="MXN63949.1"/>
    <property type="molecule type" value="Genomic_DNA"/>
</dbReference>
<feature type="transmembrane region" description="Helical" evidence="1">
    <location>
        <begin position="371"/>
        <end position="399"/>
    </location>
</feature>
<reference evidence="2 3" key="1">
    <citation type="submission" date="2019-12" db="EMBL/GenBank/DDBJ databases">
        <authorList>
            <person name="Li M."/>
        </authorList>
    </citation>
    <scope>NUCLEOTIDE SEQUENCE [LARGE SCALE GENOMIC DNA]</scope>
    <source>
        <strain evidence="2 3">GBMRC 2046</strain>
    </source>
</reference>
<gene>
    <name evidence="2" type="ORF">GR183_03450</name>
</gene>
<feature type="transmembrane region" description="Helical" evidence="1">
    <location>
        <begin position="20"/>
        <end position="41"/>
    </location>
</feature>